<comment type="caution">
    <text evidence="1">The sequence shown here is derived from an EMBL/GenBank/DDBJ whole genome shotgun (WGS) entry which is preliminary data.</text>
</comment>
<keyword evidence="2" id="KW-1185">Reference proteome</keyword>
<proteinExistence type="predicted"/>
<dbReference type="EMBL" id="WQMT02000001">
    <property type="protein sequence ID" value="KAG9227148.1"/>
    <property type="molecule type" value="Genomic_DNA"/>
</dbReference>
<sequence length="484" mass="54098">MLATSQMMATPELLRLVCEHCTHAENYNNALVSKTWSNEALSVLWHELYTLAPLLSLLAPLKDVDDFYYEFHRHIRPSDWATFQKYSWLVHDIKSDAWANGFEASVFVDIASSRPSTDLLPNLRRLTYIDNKPSFQFLPLFIPSSLTYLGLILMDGEANVRQAICRDILSYLPEKAANLEHIVLQTDGSTVGVQTANSLKLNDLFAALPSLKEVEISASFFTTSCLRTLAHMQSLKSLTVYENADEAQPAVDTTELQFSDTFSSLTCFSIETFSFEGVVSLLDACQPRILHEIFVTSPEVEDGEALLGLLVFSVLYRCPNLTSLTLHNTPPLHLNVETLSDLLRGLPSLRTLCLSEYSGTKPTLPLACLAKLAPLCPQMVKLGLYMNTSSVPDAKSPHQNELECFKRLDHLDVGRSPLKSSTLRVTSFLSSILPVGCHLLHDSESSGQSRNTWMSVAEFLPMMIRIRRAERLLDARCDGCRSMK</sequence>
<reference evidence="1 2" key="1">
    <citation type="journal article" date="2021" name="Appl. Environ. Microbiol.">
        <title>Genetic linkage and physical mapping for an oyster mushroom Pleurotus cornucopiae and QTL analysis for the trait cap color.</title>
        <authorList>
            <person name="Zhang Y."/>
            <person name="Gao W."/>
            <person name="Sonnenberg A."/>
            <person name="Chen Q."/>
            <person name="Zhang J."/>
            <person name="Huang C."/>
        </authorList>
    </citation>
    <scope>NUCLEOTIDE SEQUENCE [LARGE SCALE GENOMIC DNA]</scope>
    <source>
        <strain evidence="1">CCMSSC00406</strain>
    </source>
</reference>
<name>A0ACB7JB95_PLECO</name>
<dbReference type="Proteomes" id="UP000824881">
    <property type="component" value="Unassembled WGS sequence"/>
</dbReference>
<protein>
    <submittedName>
        <fullName evidence="1">Uncharacterized protein</fullName>
    </submittedName>
</protein>
<evidence type="ECO:0000313" key="2">
    <source>
        <dbReference type="Proteomes" id="UP000824881"/>
    </source>
</evidence>
<evidence type="ECO:0000313" key="1">
    <source>
        <dbReference type="EMBL" id="KAG9227148.1"/>
    </source>
</evidence>
<gene>
    <name evidence="1" type="ORF">CCMSSC00406_0004313</name>
</gene>
<organism evidence="1 2">
    <name type="scientific">Pleurotus cornucopiae</name>
    <name type="common">Cornucopia mushroom</name>
    <dbReference type="NCBI Taxonomy" id="5321"/>
    <lineage>
        <taxon>Eukaryota</taxon>
        <taxon>Fungi</taxon>
        <taxon>Dikarya</taxon>
        <taxon>Basidiomycota</taxon>
        <taxon>Agaricomycotina</taxon>
        <taxon>Agaricomycetes</taxon>
        <taxon>Agaricomycetidae</taxon>
        <taxon>Agaricales</taxon>
        <taxon>Pleurotineae</taxon>
        <taxon>Pleurotaceae</taxon>
        <taxon>Pleurotus</taxon>
    </lineage>
</organism>
<accession>A0ACB7JB95</accession>